<name>A0A7L1CH23_9PASS</name>
<keyword evidence="3" id="KW-1185">Reference proteome</keyword>
<dbReference type="EMBL" id="VXBB01024966">
    <property type="protein sequence ID" value="NXM64851.1"/>
    <property type="molecule type" value="Genomic_DNA"/>
</dbReference>
<accession>A0A7L1CH23</accession>
<evidence type="ECO:0000313" key="3">
    <source>
        <dbReference type="Proteomes" id="UP000534634"/>
    </source>
</evidence>
<protein>
    <submittedName>
        <fullName evidence="2">NUMA1 protein</fullName>
    </submittedName>
</protein>
<sequence>MAFSILNTPRELGRRLLRRAVAQRSAATPSSSSGTRRSSRIATAKSPKGKVGPARPPGTLLSS</sequence>
<dbReference type="AlphaFoldDB" id="A0A7L1CH23"/>
<gene>
    <name evidence="2" type="primary">Numa1_1</name>
    <name evidence="2" type="ORF">ILLCLE_R15420</name>
</gene>
<feature type="compositionally biased region" description="Low complexity" evidence="1">
    <location>
        <begin position="24"/>
        <end position="44"/>
    </location>
</feature>
<evidence type="ECO:0000256" key="1">
    <source>
        <dbReference type="SAM" id="MobiDB-lite"/>
    </source>
</evidence>
<feature type="non-terminal residue" evidence="2">
    <location>
        <position position="63"/>
    </location>
</feature>
<comment type="caution">
    <text evidence="2">The sequence shown here is derived from an EMBL/GenBank/DDBJ whole genome shotgun (WGS) entry which is preliminary data.</text>
</comment>
<reference evidence="2 3" key="1">
    <citation type="submission" date="2019-09" db="EMBL/GenBank/DDBJ databases">
        <title>Bird 10,000 Genomes (B10K) Project - Family phase.</title>
        <authorList>
            <person name="Zhang G."/>
        </authorList>
    </citation>
    <scope>NUCLEOTIDE SEQUENCE [LARGE SCALE GENOMIC DNA]</scope>
    <source>
        <strain evidence="2">B10K-DU-002-01</strain>
        <tissue evidence="2">Muscle</tissue>
    </source>
</reference>
<evidence type="ECO:0000313" key="2">
    <source>
        <dbReference type="EMBL" id="NXM64851.1"/>
    </source>
</evidence>
<feature type="region of interest" description="Disordered" evidence="1">
    <location>
        <begin position="20"/>
        <end position="63"/>
    </location>
</feature>
<dbReference type="Proteomes" id="UP000534634">
    <property type="component" value="Unassembled WGS sequence"/>
</dbReference>
<proteinExistence type="predicted"/>
<organism evidence="2 3">
    <name type="scientific">Illadopsis cleaveri</name>
    <name type="common">blackcap illadopsis</name>
    <dbReference type="NCBI Taxonomy" id="201329"/>
    <lineage>
        <taxon>Eukaryota</taxon>
        <taxon>Metazoa</taxon>
        <taxon>Chordata</taxon>
        <taxon>Craniata</taxon>
        <taxon>Vertebrata</taxon>
        <taxon>Euteleostomi</taxon>
        <taxon>Archelosauria</taxon>
        <taxon>Archosauria</taxon>
        <taxon>Dinosauria</taxon>
        <taxon>Saurischia</taxon>
        <taxon>Theropoda</taxon>
        <taxon>Coelurosauria</taxon>
        <taxon>Aves</taxon>
        <taxon>Neognathae</taxon>
        <taxon>Neoaves</taxon>
        <taxon>Telluraves</taxon>
        <taxon>Australaves</taxon>
        <taxon>Passeriformes</taxon>
        <taxon>Sylvioidea</taxon>
        <taxon>Timaliidae</taxon>
        <taxon>Illadopsis</taxon>
    </lineage>
</organism>
<feature type="non-terminal residue" evidence="2">
    <location>
        <position position="1"/>
    </location>
</feature>